<evidence type="ECO:0000259" key="1">
    <source>
        <dbReference type="Pfam" id="PF21346"/>
    </source>
</evidence>
<dbReference type="InterPro" id="IPR045793">
    <property type="entry name" value="PcRGLX/YetA-like"/>
</dbReference>
<dbReference type="STRING" id="1298598.JCM21714_4422"/>
<reference evidence="2 3" key="1">
    <citation type="journal article" date="2014" name="Genome Announc.">
        <title>Draft Genome Sequence of the Boron-Tolerant and Moderately Halotolerant Bacterium Gracilibacillus boraciitolerans JCM 21714T.</title>
        <authorList>
            <person name="Ahmed I."/>
            <person name="Oshima K."/>
            <person name="Suda W."/>
            <person name="Kitamura K."/>
            <person name="Iida T."/>
            <person name="Ohmori Y."/>
            <person name="Fujiwara T."/>
            <person name="Hattori M."/>
            <person name="Ohkuma M."/>
        </authorList>
    </citation>
    <scope>NUCLEOTIDE SEQUENCE [LARGE SCALE GENOMIC DNA]</scope>
    <source>
        <strain evidence="2 3">JCM 21714</strain>
    </source>
</reference>
<dbReference type="Proteomes" id="UP000019102">
    <property type="component" value="Unassembled WGS sequence"/>
</dbReference>
<protein>
    <recommendedName>
        <fullName evidence="1">PcRGLX/YetA-like C-terminal alpha/alpha toroid domain-containing protein</fullName>
    </recommendedName>
</protein>
<gene>
    <name evidence="2" type="ORF">JCM21714_4422</name>
</gene>
<accession>W4VQM5</accession>
<dbReference type="OrthoDB" id="262615at2"/>
<evidence type="ECO:0000313" key="3">
    <source>
        <dbReference type="Proteomes" id="UP000019102"/>
    </source>
</evidence>
<proteinExistence type="predicted"/>
<dbReference type="PANTHER" id="PTHR40081">
    <property type="entry name" value="CONCANAVALIN A-LIKE LECTIN/GLUCANASE"/>
    <property type="match status" value="1"/>
</dbReference>
<dbReference type="AlphaFoldDB" id="W4VQM5"/>
<sequence>MIEEKLENSLDKVIEFYRNEIEQRKWYGFWDFGDFMHSYDPVRHQWCYDLGGYAWQNTELAPNLWLWFSFMRKPSEEIFTVAEAMTRHTSEVDQYHLGQYQGFGSRHNVTHWGLWM</sequence>
<name>W4VQM5_9BACI</name>
<comment type="caution">
    <text evidence="2">The sequence shown here is derived from an EMBL/GenBank/DDBJ whole genome shotgun (WGS) entry which is preliminary data.</text>
</comment>
<dbReference type="eggNOG" id="ENOG502Z86X">
    <property type="taxonomic scope" value="Bacteria"/>
</dbReference>
<dbReference type="Pfam" id="PF21346">
    <property type="entry name" value="PcRGLX_3rd"/>
    <property type="match status" value="1"/>
</dbReference>
<organism evidence="2 3">
    <name type="scientific">Gracilibacillus boraciitolerans JCM 21714</name>
    <dbReference type="NCBI Taxonomy" id="1298598"/>
    <lineage>
        <taxon>Bacteria</taxon>
        <taxon>Bacillati</taxon>
        <taxon>Bacillota</taxon>
        <taxon>Bacilli</taxon>
        <taxon>Bacillales</taxon>
        <taxon>Bacillaceae</taxon>
        <taxon>Gracilibacillus</taxon>
    </lineage>
</organism>
<keyword evidence="3" id="KW-1185">Reference proteome</keyword>
<dbReference type="InterPro" id="IPR048331">
    <property type="entry name" value="PcRGLX/YetA_3rd"/>
</dbReference>
<evidence type="ECO:0000313" key="2">
    <source>
        <dbReference type="EMBL" id="GAE95208.1"/>
    </source>
</evidence>
<dbReference type="PANTHER" id="PTHR40081:SF1">
    <property type="entry name" value="TAT PATHWAY SIGNAL SEQUENCE DOMAIN PROTEIN"/>
    <property type="match status" value="1"/>
</dbReference>
<feature type="domain" description="PcRGLX/YetA-like C-terminal alpha/alpha toroid" evidence="1">
    <location>
        <begin position="3"/>
        <end position="113"/>
    </location>
</feature>
<dbReference type="RefSeq" id="WP_052000835.1">
    <property type="nucleotide sequence ID" value="NZ_BAVS01000043.1"/>
</dbReference>
<dbReference type="EMBL" id="BAVS01000043">
    <property type="protein sequence ID" value="GAE95208.1"/>
    <property type="molecule type" value="Genomic_DNA"/>
</dbReference>